<dbReference type="GO" id="GO:0042078">
    <property type="term" value="P:germ-line stem cell division"/>
    <property type="evidence" value="ECO:0007669"/>
    <property type="project" value="TreeGrafter"/>
</dbReference>
<evidence type="ECO:0000259" key="10">
    <source>
        <dbReference type="PROSITE" id="PS51203"/>
    </source>
</evidence>
<reference evidence="12" key="1">
    <citation type="journal article" date="2013" name="Nat. Genet.">
        <title>The draft genomes of soft-shell turtle and green sea turtle yield insights into the development and evolution of the turtle-specific body plan.</title>
        <authorList>
            <person name="Wang Z."/>
            <person name="Pascual-Anaya J."/>
            <person name="Zadissa A."/>
            <person name="Li W."/>
            <person name="Niimura Y."/>
            <person name="Huang Z."/>
            <person name="Li C."/>
            <person name="White S."/>
            <person name="Xiong Z."/>
            <person name="Fang D."/>
            <person name="Wang B."/>
            <person name="Ming Y."/>
            <person name="Chen Y."/>
            <person name="Zheng Y."/>
            <person name="Kuraku S."/>
            <person name="Pignatelli M."/>
            <person name="Herrero J."/>
            <person name="Beal K."/>
            <person name="Nozawa M."/>
            <person name="Li Q."/>
            <person name="Wang J."/>
            <person name="Zhang H."/>
            <person name="Yu L."/>
            <person name="Shigenobu S."/>
            <person name="Wang J."/>
            <person name="Liu J."/>
            <person name="Flicek P."/>
            <person name="Searle S."/>
            <person name="Wang J."/>
            <person name="Kuratani S."/>
            <person name="Yin Y."/>
            <person name="Aken B."/>
            <person name="Zhang G."/>
            <person name="Irie N."/>
        </authorList>
    </citation>
    <scope>NUCLEOTIDE SEQUENCE [LARGE SCALE GENOMIC DNA]</scope>
</reference>
<dbReference type="GO" id="GO:0005524">
    <property type="term" value="F:ATP binding"/>
    <property type="evidence" value="ECO:0007669"/>
    <property type="project" value="UniProtKB-KW"/>
</dbReference>
<evidence type="ECO:0000256" key="8">
    <source>
        <dbReference type="SAM" id="MobiDB-lite"/>
    </source>
</evidence>
<keyword evidence="9" id="KW-1133">Transmembrane helix</keyword>
<evidence type="ECO:0000256" key="6">
    <source>
        <dbReference type="ARBA" id="ARBA00022840"/>
    </source>
</evidence>
<name>M7BXU5_CHEMY</name>
<dbReference type="CDD" id="cd20435">
    <property type="entry name" value="Tudor_TDRD12_rpt2"/>
    <property type="match status" value="1"/>
</dbReference>
<keyword evidence="9" id="KW-0812">Transmembrane</keyword>
<keyword evidence="3" id="KW-0547">Nucleotide-binding</keyword>
<dbReference type="FunFam" id="2.30.30.140:FF:000075">
    <property type="entry name" value="putative ATP-dependent RNA helicase TDRD12"/>
    <property type="match status" value="1"/>
</dbReference>
<gene>
    <name evidence="11" type="ORF">UY3_05952</name>
</gene>
<keyword evidence="6" id="KW-0067">ATP-binding</keyword>
<dbReference type="Gene3D" id="2.30.30.140">
    <property type="match status" value="2"/>
</dbReference>
<dbReference type="PROSITE" id="PS51203">
    <property type="entry name" value="CS"/>
    <property type="match status" value="1"/>
</dbReference>
<dbReference type="PANTHER" id="PTHR22655">
    <property type="entry name" value="ATP-DEPENDENT RNA HELICASE TDRD12-RELATED"/>
    <property type="match status" value="1"/>
</dbReference>
<evidence type="ECO:0000256" key="2">
    <source>
        <dbReference type="ARBA" id="ARBA00022737"/>
    </source>
</evidence>
<evidence type="ECO:0000256" key="7">
    <source>
        <dbReference type="ARBA" id="ARBA00047984"/>
    </source>
</evidence>
<comment type="catalytic activity">
    <reaction evidence="7">
        <text>ATP + H2O = ADP + phosphate + H(+)</text>
        <dbReference type="Rhea" id="RHEA:13065"/>
        <dbReference type="ChEBI" id="CHEBI:15377"/>
        <dbReference type="ChEBI" id="CHEBI:15378"/>
        <dbReference type="ChEBI" id="CHEBI:30616"/>
        <dbReference type="ChEBI" id="CHEBI:43474"/>
        <dbReference type="ChEBI" id="CHEBI:456216"/>
        <dbReference type="EC" id="3.6.4.13"/>
    </reaction>
</comment>
<evidence type="ECO:0000313" key="11">
    <source>
        <dbReference type="EMBL" id="EMP36868.1"/>
    </source>
</evidence>
<dbReference type="InterPro" id="IPR007052">
    <property type="entry name" value="CS_dom"/>
</dbReference>
<keyword evidence="9" id="KW-0472">Membrane</keyword>
<evidence type="ECO:0000256" key="9">
    <source>
        <dbReference type="SAM" id="Phobius"/>
    </source>
</evidence>
<keyword evidence="2" id="KW-0677">Repeat</keyword>
<organism evidence="11 12">
    <name type="scientific">Chelonia mydas</name>
    <name type="common">Green sea-turtle</name>
    <name type="synonym">Chelonia agassizi</name>
    <dbReference type="NCBI Taxonomy" id="8469"/>
    <lineage>
        <taxon>Eukaryota</taxon>
        <taxon>Metazoa</taxon>
        <taxon>Chordata</taxon>
        <taxon>Craniata</taxon>
        <taxon>Vertebrata</taxon>
        <taxon>Euteleostomi</taxon>
        <taxon>Archelosauria</taxon>
        <taxon>Testudinata</taxon>
        <taxon>Testudines</taxon>
        <taxon>Cryptodira</taxon>
        <taxon>Durocryptodira</taxon>
        <taxon>Americhelydia</taxon>
        <taxon>Chelonioidea</taxon>
        <taxon>Cheloniidae</taxon>
        <taxon>Chelonia</taxon>
    </lineage>
</organism>
<dbReference type="InterPro" id="IPR008978">
    <property type="entry name" value="HSP20-like_chaperone"/>
</dbReference>
<feature type="transmembrane region" description="Helical" evidence="9">
    <location>
        <begin position="213"/>
        <end position="239"/>
    </location>
</feature>
<dbReference type="EC" id="3.6.4.13" evidence="1"/>
<dbReference type="FunFam" id="2.30.30.140:FF:000087">
    <property type="entry name" value="Putative ATP-dependent RNA helicase TDRD12"/>
    <property type="match status" value="1"/>
</dbReference>
<protein>
    <recommendedName>
        <fullName evidence="1">RNA helicase</fullName>
        <ecNumber evidence="1">3.6.4.13</ecNumber>
    </recommendedName>
</protein>
<dbReference type="eggNOG" id="KOG0331">
    <property type="taxonomic scope" value="Eukaryota"/>
</dbReference>
<dbReference type="SUPFAM" id="SSF49764">
    <property type="entry name" value="HSP20-like chaperones"/>
    <property type="match status" value="1"/>
</dbReference>
<feature type="domain" description="CS" evidence="10">
    <location>
        <begin position="1368"/>
        <end position="1454"/>
    </location>
</feature>
<dbReference type="Proteomes" id="UP000031443">
    <property type="component" value="Unassembled WGS sequence"/>
</dbReference>
<accession>M7BXU5</accession>
<dbReference type="Gene3D" id="2.60.40.790">
    <property type="match status" value="1"/>
</dbReference>
<dbReference type="STRING" id="8469.M7BXU5"/>
<evidence type="ECO:0000313" key="12">
    <source>
        <dbReference type="Proteomes" id="UP000031443"/>
    </source>
</evidence>
<dbReference type="EMBL" id="KB523583">
    <property type="protein sequence ID" value="EMP36868.1"/>
    <property type="molecule type" value="Genomic_DNA"/>
</dbReference>
<feature type="region of interest" description="Disordered" evidence="8">
    <location>
        <begin position="540"/>
        <end position="559"/>
    </location>
</feature>
<evidence type="ECO:0000256" key="4">
    <source>
        <dbReference type="ARBA" id="ARBA00022801"/>
    </source>
</evidence>
<keyword evidence="12" id="KW-1185">Reference proteome</keyword>
<proteinExistence type="predicted"/>
<evidence type="ECO:0000256" key="1">
    <source>
        <dbReference type="ARBA" id="ARBA00012552"/>
    </source>
</evidence>
<dbReference type="SUPFAM" id="SSF63748">
    <property type="entry name" value="Tudor/PWWP/MBT"/>
    <property type="match status" value="2"/>
</dbReference>
<dbReference type="Pfam" id="PF00567">
    <property type="entry name" value="TUDOR"/>
    <property type="match status" value="2"/>
</dbReference>
<dbReference type="PANTHER" id="PTHR22655:SF2">
    <property type="entry name" value="ATP-DEPENDENT RNA HELICASE TDRD12-RELATED"/>
    <property type="match status" value="1"/>
</dbReference>
<keyword evidence="5" id="KW-0347">Helicase</keyword>
<evidence type="ECO:0000256" key="5">
    <source>
        <dbReference type="ARBA" id="ARBA00022806"/>
    </source>
</evidence>
<dbReference type="GO" id="GO:0003724">
    <property type="term" value="F:RNA helicase activity"/>
    <property type="evidence" value="ECO:0007669"/>
    <property type="project" value="UniProtKB-EC"/>
</dbReference>
<dbReference type="Gene3D" id="3.90.79.10">
    <property type="entry name" value="Nucleoside Triphosphate Pyrophosphohydrolase"/>
    <property type="match status" value="1"/>
</dbReference>
<keyword evidence="4" id="KW-0378">Hydrolase</keyword>
<dbReference type="InterPro" id="IPR002999">
    <property type="entry name" value="Tudor"/>
</dbReference>
<dbReference type="Gene3D" id="1.10.287.3160">
    <property type="match status" value="1"/>
</dbReference>
<sequence length="1508" mass="172249">MVKEECKALLDALSKVTACYRHMVLTIGGTSDSQNLREELKKTRQKAQELAVANRNKLTAVLKDKTVSKEDKTEFERLWVIFSTCMEILEIDMKRALELGQEFPLNVPKKHLIQTGMSGGTSGVAARAMSVQNMKYEAEHNIDVVDLKDLENEINQVGEMMYEMEMKVNVPQWTVEAKQDPGAELKSTISVGASSIGMISVEENKSFCDISKVLAGIIFSAVLIIAIVLAVCVLCRYLRCVPNIWALHEWGNWLTPVPRAGRGDRRYDTAFYLCCLEERPPHTSQDEQEVTGFQWSTPPEALELFKSQEICFAPPQFYELCRLCNFSSLCDLHRFGSDRALEGCERWMPVTLAASDGYIQLLPGDELYPKDPDYTGEKKLFLSTDKKVEELMKEDKIKSLRDKIEDPGCFWVFVKGCGPFVDSEMEYKKLHAEMNQFYNRDVEEVKPLTLEEGQVCVVFCQELKCWCRAVVKSILFCADHYLAECFLVDYAKYIPVKTKKCHTTASMEPAQITVAVMRIVKTLRIIMQYMQPQNLQKQARRRWQHGDESDEDMDTDFSQSTGPSNLAILVTMNDIALLRITQREKERMLLECQQTPGLHAAMLSYAMIPDYVLLAWRGTTQIEAKLCAIEDDIFDVYLYVTIKDEKVCVNDDLVAKNFAHYVMTKENTVNFAKSQKPWSSLSLKSSPEKVINPALALWPMLMQGKVHNNLATGDDASNSFLEKTCRKIAAPALNGKTESIFTILEYYKKTITVEERESAPHQIVAVGNHWNKHIEHLTREFMNDPYVVITAMEEASIYGNVQQVVQLCLNCERTSVLLQILDFTPSKTQKTLIFTNSVDETEMVYKGYEALLAKYDHNNYSKLSEFIEFIPEERKEQFKSIISEGHLITRSALQAVLDSVARSVSTAEVMRRASWLYLSGFPREVQSVLEDLPFEGPKLFAAKTDESLHMLKESRATLRSLGFYMPGTKKRQVLTDDCMPSLGITDATCVVHFSFPASPRVFGVRLHSMSDNFQNVLKQGSSVEQVYTKAKSILLLTERNGCHAVGVLRYLEHTEAKIPPELCDFTAGVLEAKEDMKLARPLCQYLKRSGVCKDMRICPDRHRVHLQIDLPQKMSDNIIPMAGCVTIVPLYIVDATNYFGRIIDRQKDQYAILAGEMIEYFKKARNKVCVEMVEKLALYGLHKEGLFHRVQVLEIPPKEENSFFCNVTIRYIDEGRTGQVQVHQLFHLPTRFQILPPQAVEFIVCRVKPIDNEIEWNPKVRVTRLSDLKTSINEYNIRSEILSMGMGTDNPEHIKQLQKLCKHAKMLALEEKTLQTLVLSFTPKRSVLEQDVDSRRIVPEQDVTSPHSLLMGENFTDICNSSQMILENNQCEIKWFQKEDIVTMKIKIRNIRDYKCEFFGDKVVFSAFSGDKFYVADMELHANILKGKSVCVIKNEEPVLILAKDKKEFWCRLLKHKNPNVSFDFEHWEDFEDKSPFPVGTQKAHHSAALITEEMEESSEDSGTESDD</sequence>
<evidence type="ECO:0000256" key="3">
    <source>
        <dbReference type="ARBA" id="ARBA00022741"/>
    </source>
</evidence>
<dbReference type="GO" id="GO:0016787">
    <property type="term" value="F:hydrolase activity"/>
    <property type="evidence" value="ECO:0007669"/>
    <property type="project" value="UniProtKB-KW"/>
</dbReference>